<dbReference type="GO" id="GO:0005524">
    <property type="term" value="F:ATP binding"/>
    <property type="evidence" value="ECO:0007669"/>
    <property type="project" value="UniProtKB-UniRule"/>
</dbReference>
<feature type="binding site" evidence="6">
    <location>
        <position position="130"/>
    </location>
    <ligand>
        <name>Zn(2+)</name>
        <dbReference type="ChEBI" id="CHEBI:29105"/>
        <note>structural</note>
    </ligand>
</feature>
<keyword evidence="1 6" id="KW-0808">Transferase</keyword>
<evidence type="ECO:0000313" key="10">
    <source>
        <dbReference type="EMBL" id="MBD2866798.1"/>
    </source>
</evidence>
<keyword evidence="6" id="KW-0479">Metal-binding</keyword>
<dbReference type="EMBL" id="JACXJA010000070">
    <property type="protein sequence ID" value="MBD2866798.1"/>
    <property type="molecule type" value="Genomic_DNA"/>
</dbReference>
<feature type="binding site" evidence="6">
    <location>
        <begin position="136"/>
        <end position="137"/>
    </location>
    <ligand>
        <name>ATP</name>
        <dbReference type="ChEBI" id="CHEBI:30616"/>
    </ligand>
</feature>
<dbReference type="HAMAP" id="MF_00235">
    <property type="entry name" value="Adenylate_kinase_Adk"/>
    <property type="match status" value="1"/>
</dbReference>
<comment type="catalytic activity">
    <reaction evidence="6 8">
        <text>AMP + ATP = 2 ADP</text>
        <dbReference type="Rhea" id="RHEA:12973"/>
        <dbReference type="ChEBI" id="CHEBI:30616"/>
        <dbReference type="ChEBI" id="CHEBI:456215"/>
        <dbReference type="ChEBI" id="CHEBI:456216"/>
        <dbReference type="EC" id="2.7.4.3"/>
    </reaction>
</comment>
<sequence>MIILLLGLPGAGKGTQAKRIADYLRIPHISTGDLFRKAAQERTELGLQAREYMEKGELVPDGVTIGLAVKRLARADCEKGFLLDGFPRNVIQAEALDQYLASRFMRIDRVIDVAVDETLLLERLTGRRVCSGCGVSYHTIHQPPKNADCCDLCEARLIHREDDQESTVLERLRINKDLTDSLAGYYKAAEILRTVDGSQEIGAVSNEILECLDIRSDGK</sequence>
<dbReference type="GO" id="GO:0005737">
    <property type="term" value="C:cytoplasm"/>
    <property type="evidence" value="ECO:0007669"/>
    <property type="project" value="UniProtKB-SubCell"/>
</dbReference>
<feature type="binding site" evidence="6">
    <location>
        <position position="153"/>
    </location>
    <ligand>
        <name>Zn(2+)</name>
        <dbReference type="ChEBI" id="CHEBI:29105"/>
        <note>structural</note>
    </ligand>
</feature>
<keyword evidence="11" id="KW-1185">Reference proteome</keyword>
<evidence type="ECO:0000259" key="9">
    <source>
        <dbReference type="Pfam" id="PF05191"/>
    </source>
</evidence>
<dbReference type="FunFam" id="3.40.50.300:FF:000106">
    <property type="entry name" value="Adenylate kinase mitochondrial"/>
    <property type="match status" value="1"/>
</dbReference>
<keyword evidence="6" id="KW-0963">Cytoplasm</keyword>
<dbReference type="SUPFAM" id="SSF52540">
    <property type="entry name" value="P-loop containing nucleoside triphosphate hydrolases"/>
    <property type="match status" value="1"/>
</dbReference>
<feature type="region of interest" description="LID" evidence="6">
    <location>
        <begin position="126"/>
        <end position="163"/>
    </location>
</feature>
<dbReference type="InterPro" id="IPR033690">
    <property type="entry name" value="Adenylat_kinase_CS"/>
</dbReference>
<evidence type="ECO:0000256" key="7">
    <source>
        <dbReference type="RuleBase" id="RU003330"/>
    </source>
</evidence>
<evidence type="ECO:0000256" key="8">
    <source>
        <dbReference type="RuleBase" id="RU003331"/>
    </source>
</evidence>
<keyword evidence="3 6" id="KW-0547">Nucleotide-binding</keyword>
<organism evidence="10 11">
    <name type="scientific">Paenibacillus oceani</name>
    <dbReference type="NCBI Taxonomy" id="2772510"/>
    <lineage>
        <taxon>Bacteria</taxon>
        <taxon>Bacillati</taxon>
        <taxon>Bacillota</taxon>
        <taxon>Bacilli</taxon>
        <taxon>Bacillales</taxon>
        <taxon>Paenibacillaceae</taxon>
        <taxon>Paenibacillus</taxon>
    </lineage>
</organism>
<accession>A0A927CHN8</accession>
<comment type="domain">
    <text evidence="6">Consists of three domains, a large central CORE domain and two small peripheral domains, NMPbind and LID, which undergo movements during catalysis. The LID domain closes over the site of phosphoryl transfer upon ATP binding. Assembling and dissambling the active center during each catalytic cycle provides an effective means to prevent ATP hydrolysis. Some bacteria have evolved a zinc-coordinating structure that stabilizes the LID domain.</text>
</comment>
<dbReference type="Gene3D" id="3.40.50.300">
    <property type="entry name" value="P-loop containing nucleotide triphosphate hydrolases"/>
    <property type="match status" value="1"/>
</dbReference>
<keyword evidence="5 6" id="KW-0067">ATP-binding</keyword>
<evidence type="ECO:0000256" key="4">
    <source>
        <dbReference type="ARBA" id="ARBA00022777"/>
    </source>
</evidence>
<dbReference type="RefSeq" id="WP_190932412.1">
    <property type="nucleotide sequence ID" value="NZ_JACXJA010000070.1"/>
</dbReference>
<dbReference type="PANTHER" id="PTHR23359">
    <property type="entry name" value="NUCLEOTIDE KINASE"/>
    <property type="match status" value="1"/>
</dbReference>
<evidence type="ECO:0000256" key="5">
    <source>
        <dbReference type="ARBA" id="ARBA00022840"/>
    </source>
</evidence>
<feature type="binding site" evidence="6">
    <location>
        <position position="31"/>
    </location>
    <ligand>
        <name>AMP</name>
        <dbReference type="ChEBI" id="CHEBI:456215"/>
    </ligand>
</feature>
<dbReference type="Proteomes" id="UP000639396">
    <property type="component" value="Unassembled WGS sequence"/>
</dbReference>
<dbReference type="InterPro" id="IPR000850">
    <property type="entry name" value="Adenylat/UMP-CMP_kin"/>
</dbReference>
<dbReference type="PROSITE" id="PS00113">
    <property type="entry name" value="ADENYLATE_KINASE"/>
    <property type="match status" value="1"/>
</dbReference>
<dbReference type="NCBIfam" id="NF001381">
    <property type="entry name" value="PRK00279.1-3"/>
    <property type="match status" value="1"/>
</dbReference>
<evidence type="ECO:0000256" key="3">
    <source>
        <dbReference type="ARBA" id="ARBA00022741"/>
    </source>
</evidence>
<dbReference type="InterPro" id="IPR007862">
    <property type="entry name" value="Adenylate_kinase_lid-dom"/>
</dbReference>
<feature type="binding site" evidence="6">
    <location>
        <position position="160"/>
    </location>
    <ligand>
        <name>AMP</name>
        <dbReference type="ChEBI" id="CHEBI:456215"/>
    </ligand>
</feature>
<feature type="binding site" evidence="6">
    <location>
        <begin position="57"/>
        <end position="59"/>
    </location>
    <ligand>
        <name>AMP</name>
        <dbReference type="ChEBI" id="CHEBI:456215"/>
    </ligand>
</feature>
<dbReference type="NCBIfam" id="TIGR01351">
    <property type="entry name" value="adk"/>
    <property type="match status" value="1"/>
</dbReference>
<dbReference type="AlphaFoldDB" id="A0A927CHN8"/>
<dbReference type="PRINTS" id="PR00094">
    <property type="entry name" value="ADENYLTKNASE"/>
</dbReference>
<comment type="similarity">
    <text evidence="6 7">Belongs to the adenylate kinase family.</text>
</comment>
<dbReference type="Pfam" id="PF05191">
    <property type="entry name" value="ADK_lid"/>
    <property type="match status" value="1"/>
</dbReference>
<name>A0A927CHN8_9BACL</name>
<gene>
    <name evidence="6" type="primary">adk</name>
    <name evidence="10" type="ORF">IDH45_33000</name>
</gene>
<feature type="binding site" evidence="6">
    <location>
        <position position="36"/>
    </location>
    <ligand>
        <name>AMP</name>
        <dbReference type="ChEBI" id="CHEBI:456215"/>
    </ligand>
</feature>
<dbReference type="Pfam" id="PF00406">
    <property type="entry name" value="ADK"/>
    <property type="match status" value="1"/>
</dbReference>
<dbReference type="EC" id="2.7.4.3" evidence="6 8"/>
<evidence type="ECO:0000256" key="2">
    <source>
        <dbReference type="ARBA" id="ARBA00022727"/>
    </source>
</evidence>
<proteinExistence type="inferred from homology"/>
<protein>
    <recommendedName>
        <fullName evidence="6 8">Adenylate kinase</fullName>
        <shortName evidence="6">AK</shortName>
        <ecNumber evidence="6 8">2.7.4.3</ecNumber>
    </recommendedName>
    <alternativeName>
        <fullName evidence="6">ATP-AMP transphosphorylase</fullName>
    </alternativeName>
    <alternativeName>
        <fullName evidence="6">ATP:AMP phosphotransferase</fullName>
    </alternativeName>
    <alternativeName>
        <fullName evidence="6">Adenylate monophosphate kinase</fullName>
    </alternativeName>
</protein>
<feature type="binding site" evidence="6">
    <location>
        <begin position="85"/>
        <end position="88"/>
    </location>
    <ligand>
        <name>AMP</name>
        <dbReference type="ChEBI" id="CHEBI:456215"/>
    </ligand>
</feature>
<comment type="subunit">
    <text evidence="6 8">Monomer.</text>
</comment>
<dbReference type="GO" id="GO:0044209">
    <property type="term" value="P:AMP salvage"/>
    <property type="evidence" value="ECO:0007669"/>
    <property type="project" value="UniProtKB-UniRule"/>
</dbReference>
<dbReference type="CDD" id="cd01428">
    <property type="entry name" value="ADK"/>
    <property type="match status" value="1"/>
</dbReference>
<evidence type="ECO:0000256" key="1">
    <source>
        <dbReference type="ARBA" id="ARBA00022679"/>
    </source>
</evidence>
<comment type="function">
    <text evidence="6">Catalyzes the reversible transfer of the terminal phosphate group between ATP and AMP. Plays an important role in cellular energy homeostasis and in adenine nucleotide metabolism.</text>
</comment>
<comment type="caution">
    <text evidence="10">The sequence shown here is derived from an EMBL/GenBank/DDBJ whole genome shotgun (WGS) entry which is preliminary data.</text>
</comment>
<feature type="binding site" evidence="6">
    <location>
        <position position="199"/>
    </location>
    <ligand>
        <name>ATP</name>
        <dbReference type="ChEBI" id="CHEBI:30616"/>
    </ligand>
</feature>
<reference evidence="10" key="1">
    <citation type="submission" date="2020-09" db="EMBL/GenBank/DDBJ databases">
        <title>A novel bacterium of genus Paenibacillus, isolated from South China Sea.</title>
        <authorList>
            <person name="Huang H."/>
            <person name="Mo K."/>
            <person name="Hu Y."/>
        </authorList>
    </citation>
    <scope>NUCLEOTIDE SEQUENCE</scope>
    <source>
        <strain evidence="10">IB182363</strain>
    </source>
</reference>
<dbReference type="GO" id="GO:0004017">
    <property type="term" value="F:AMP kinase activity"/>
    <property type="evidence" value="ECO:0007669"/>
    <property type="project" value="UniProtKB-UniRule"/>
</dbReference>
<keyword evidence="2 6" id="KW-0545">Nucleotide biosynthesis</keyword>
<dbReference type="InterPro" id="IPR006259">
    <property type="entry name" value="Adenyl_kin_sub"/>
</dbReference>
<evidence type="ECO:0000313" key="11">
    <source>
        <dbReference type="Proteomes" id="UP000639396"/>
    </source>
</evidence>
<comment type="subcellular location">
    <subcellularLocation>
        <location evidence="6 8">Cytoplasm</location>
    </subcellularLocation>
</comment>
<feature type="binding site" evidence="6">
    <location>
        <position position="150"/>
    </location>
    <ligand>
        <name>Zn(2+)</name>
        <dbReference type="ChEBI" id="CHEBI:29105"/>
        <note>structural</note>
    </ligand>
</feature>
<dbReference type="GO" id="GO:0008270">
    <property type="term" value="F:zinc ion binding"/>
    <property type="evidence" value="ECO:0007669"/>
    <property type="project" value="UniProtKB-UniRule"/>
</dbReference>
<keyword evidence="6" id="KW-0862">Zinc</keyword>
<feature type="binding site" evidence="6">
    <location>
        <position position="92"/>
    </location>
    <ligand>
        <name>AMP</name>
        <dbReference type="ChEBI" id="CHEBI:456215"/>
    </ligand>
</feature>
<comment type="pathway">
    <text evidence="6">Purine metabolism; AMP biosynthesis via salvage pathway; AMP from ADP: step 1/1.</text>
</comment>
<dbReference type="InterPro" id="IPR027417">
    <property type="entry name" value="P-loop_NTPase"/>
</dbReference>
<feature type="binding site" evidence="6">
    <location>
        <position position="171"/>
    </location>
    <ligand>
        <name>AMP</name>
        <dbReference type="ChEBI" id="CHEBI:456215"/>
    </ligand>
</feature>
<feature type="binding site" evidence="6">
    <location>
        <begin position="10"/>
        <end position="15"/>
    </location>
    <ligand>
        <name>ATP</name>
        <dbReference type="ChEBI" id="CHEBI:30616"/>
    </ligand>
</feature>
<feature type="binding site" evidence="6">
    <location>
        <position position="127"/>
    </location>
    <ligand>
        <name>ATP</name>
        <dbReference type="ChEBI" id="CHEBI:30616"/>
    </ligand>
</feature>
<evidence type="ECO:0000256" key="6">
    <source>
        <dbReference type="HAMAP-Rule" id="MF_00235"/>
    </source>
</evidence>
<feature type="region of interest" description="NMP" evidence="6">
    <location>
        <begin position="30"/>
        <end position="59"/>
    </location>
</feature>
<keyword evidence="4 6" id="KW-0418">Kinase</keyword>
<feature type="binding site" evidence="6">
    <location>
        <position position="133"/>
    </location>
    <ligand>
        <name>Zn(2+)</name>
        <dbReference type="ChEBI" id="CHEBI:29105"/>
        <note>structural</note>
    </ligand>
</feature>
<feature type="domain" description="Adenylate kinase active site lid" evidence="9">
    <location>
        <begin position="127"/>
        <end position="162"/>
    </location>
</feature>
<dbReference type="NCBIfam" id="NF001380">
    <property type="entry name" value="PRK00279.1-2"/>
    <property type="match status" value="1"/>
</dbReference>